<feature type="non-terminal residue" evidence="2">
    <location>
        <position position="533"/>
    </location>
</feature>
<evidence type="ECO:0000313" key="2">
    <source>
        <dbReference type="EMBL" id="CAA9519857.1"/>
    </source>
</evidence>
<feature type="compositionally biased region" description="Gly residues" evidence="1">
    <location>
        <begin position="16"/>
        <end position="27"/>
    </location>
</feature>
<dbReference type="AlphaFoldDB" id="A0A6J4TCK1"/>
<dbReference type="EMBL" id="CADCVK010000523">
    <property type="protein sequence ID" value="CAA9519857.1"/>
    <property type="molecule type" value="Genomic_DNA"/>
</dbReference>
<reference evidence="2" key="1">
    <citation type="submission" date="2020-02" db="EMBL/GenBank/DDBJ databases">
        <authorList>
            <person name="Meier V. D."/>
        </authorList>
    </citation>
    <scope>NUCLEOTIDE SEQUENCE</scope>
    <source>
        <strain evidence="2">AVDCRST_MAG12</strain>
    </source>
</reference>
<feature type="compositionally biased region" description="Basic residues" evidence="1">
    <location>
        <begin position="226"/>
        <end position="259"/>
    </location>
</feature>
<accession>A0A6J4TCK1</accession>
<name>A0A6J4TCK1_9ACTN</name>
<feature type="region of interest" description="Disordered" evidence="1">
    <location>
        <begin position="445"/>
        <end position="477"/>
    </location>
</feature>
<feature type="region of interest" description="Disordered" evidence="1">
    <location>
        <begin position="226"/>
        <end position="413"/>
    </location>
</feature>
<feature type="compositionally biased region" description="Basic residues" evidence="1">
    <location>
        <begin position="330"/>
        <end position="347"/>
    </location>
</feature>
<feature type="compositionally biased region" description="Basic and acidic residues" evidence="1">
    <location>
        <begin position="489"/>
        <end position="500"/>
    </location>
</feature>
<feature type="region of interest" description="Disordered" evidence="1">
    <location>
        <begin position="1"/>
        <end position="46"/>
    </location>
</feature>
<feature type="compositionally biased region" description="Basic and acidic residues" evidence="1">
    <location>
        <begin position="524"/>
        <end position="533"/>
    </location>
</feature>
<feature type="compositionally biased region" description="Basic residues" evidence="1">
    <location>
        <begin position="174"/>
        <end position="187"/>
    </location>
</feature>
<gene>
    <name evidence="2" type="ORF">AVDCRST_MAG12-3718</name>
</gene>
<protein>
    <submittedName>
        <fullName evidence="2">Sodium-dependent anion transporter family</fullName>
    </submittedName>
</protein>
<feature type="compositionally biased region" description="Basic and acidic residues" evidence="1">
    <location>
        <begin position="310"/>
        <end position="322"/>
    </location>
</feature>
<evidence type="ECO:0000256" key="1">
    <source>
        <dbReference type="SAM" id="MobiDB-lite"/>
    </source>
</evidence>
<feature type="region of interest" description="Disordered" evidence="1">
    <location>
        <begin position="489"/>
        <end position="533"/>
    </location>
</feature>
<feature type="non-terminal residue" evidence="2">
    <location>
        <position position="1"/>
    </location>
</feature>
<organism evidence="2">
    <name type="scientific">uncultured Rubrobacteraceae bacterium</name>
    <dbReference type="NCBI Taxonomy" id="349277"/>
    <lineage>
        <taxon>Bacteria</taxon>
        <taxon>Bacillati</taxon>
        <taxon>Actinomycetota</taxon>
        <taxon>Rubrobacteria</taxon>
        <taxon>Rubrobacterales</taxon>
        <taxon>Rubrobacteraceae</taxon>
        <taxon>environmental samples</taxon>
    </lineage>
</organism>
<feature type="compositionally biased region" description="Basic and acidic residues" evidence="1">
    <location>
        <begin position="373"/>
        <end position="390"/>
    </location>
</feature>
<feature type="region of interest" description="Disordered" evidence="1">
    <location>
        <begin position="174"/>
        <end position="211"/>
    </location>
</feature>
<sequence length="533" mass="60468">DGRSEAQRYLQDACGAEGGPEPGGGALREGAPDDWPHPGTHRFLDHVAPTAAARTEPADAGGHPRLHHHLLALGGHPDPGDGGAGAGALRALQRAGRRPERGRLPRRRGLRVLRLGHHLPLYRCLHHRQGHDRSRPRPPVRLPNTLPAGRREVHLRGHHRLRRDSGPALLGHLQHHDRRHAAAHRPRHDGGAQRPRQGPVWHGYGRHPPALRHGAYAHDLLRRRRRRPAHPHRHPAEPHRHRLYRGGDRRPHHLLRLGHHGGPDSVADVPGAVHDPDPAEQARGAPHHGRRGVHRRGARQARFGLARRAQHPDRLLRGRRPLDAAGRARPPVRRRRRFERLRRRGLPPRRGDGRDHRGGPALPPAHQLGRSALHPELERGRAYRLGDRDPLRRRHRARHPALGDRPRGGARQRYRGHLRFHEPAPRLRHLGHHRHPHLRDDVEYRERHHRRAHRDPHSPGRGPRPAHPGPRGGLRGVLRLHDAGLDPAERRGLRLRHDPDNQDGPLGHRLRHHRPDPYSPPYPDHGRDFPGGV</sequence>
<feature type="compositionally biased region" description="Basic and acidic residues" evidence="1">
    <location>
        <begin position="349"/>
        <end position="358"/>
    </location>
</feature>
<feature type="compositionally biased region" description="Basic residues" evidence="1">
    <location>
        <begin position="285"/>
        <end position="299"/>
    </location>
</feature>
<proteinExistence type="predicted"/>
<feature type="region of interest" description="Disordered" evidence="1">
    <location>
        <begin position="77"/>
        <end position="108"/>
    </location>
</feature>